<feature type="region of interest" description="Disordered" evidence="1">
    <location>
        <begin position="145"/>
        <end position="321"/>
    </location>
</feature>
<feature type="compositionally biased region" description="Basic and acidic residues" evidence="1">
    <location>
        <begin position="789"/>
        <end position="811"/>
    </location>
</feature>
<dbReference type="Proteomes" id="UP000018144">
    <property type="component" value="Unassembled WGS sequence"/>
</dbReference>
<feature type="region of interest" description="Disordered" evidence="1">
    <location>
        <begin position="44"/>
        <end position="127"/>
    </location>
</feature>
<evidence type="ECO:0000313" key="2">
    <source>
        <dbReference type="EMBL" id="CCX06338.1"/>
    </source>
</evidence>
<feature type="compositionally biased region" description="Polar residues" evidence="1">
    <location>
        <begin position="545"/>
        <end position="559"/>
    </location>
</feature>
<feature type="compositionally biased region" description="Low complexity" evidence="1">
    <location>
        <begin position="613"/>
        <end position="632"/>
    </location>
</feature>
<feature type="compositionally biased region" description="Low complexity" evidence="1">
    <location>
        <begin position="97"/>
        <end position="117"/>
    </location>
</feature>
<proteinExistence type="predicted"/>
<feature type="compositionally biased region" description="Basic and acidic residues" evidence="1">
    <location>
        <begin position="210"/>
        <end position="221"/>
    </location>
</feature>
<feature type="compositionally biased region" description="Polar residues" evidence="1">
    <location>
        <begin position="222"/>
        <end position="240"/>
    </location>
</feature>
<reference evidence="2 3" key="1">
    <citation type="journal article" date="2013" name="PLoS Genet.">
        <title>The genome and development-dependent transcriptomes of Pyronema confluens: a window into fungal evolution.</title>
        <authorList>
            <person name="Traeger S."/>
            <person name="Altegoer F."/>
            <person name="Freitag M."/>
            <person name="Gabaldon T."/>
            <person name="Kempken F."/>
            <person name="Kumar A."/>
            <person name="Marcet-Houben M."/>
            <person name="Poggeler S."/>
            <person name="Stajich J.E."/>
            <person name="Nowrousian M."/>
        </authorList>
    </citation>
    <scope>NUCLEOTIDE SEQUENCE [LARGE SCALE GENOMIC DNA]</scope>
    <source>
        <strain evidence="3">CBS 100304</strain>
        <tissue evidence="2">Vegetative mycelium</tissue>
    </source>
</reference>
<feature type="compositionally biased region" description="Polar residues" evidence="1">
    <location>
        <begin position="474"/>
        <end position="485"/>
    </location>
</feature>
<organism evidence="2 3">
    <name type="scientific">Pyronema omphalodes (strain CBS 100304)</name>
    <name type="common">Pyronema confluens</name>
    <dbReference type="NCBI Taxonomy" id="1076935"/>
    <lineage>
        <taxon>Eukaryota</taxon>
        <taxon>Fungi</taxon>
        <taxon>Dikarya</taxon>
        <taxon>Ascomycota</taxon>
        <taxon>Pezizomycotina</taxon>
        <taxon>Pezizomycetes</taxon>
        <taxon>Pezizales</taxon>
        <taxon>Pyronemataceae</taxon>
        <taxon>Pyronema</taxon>
    </lineage>
</organism>
<feature type="region of interest" description="Disordered" evidence="1">
    <location>
        <begin position="648"/>
        <end position="705"/>
    </location>
</feature>
<gene>
    <name evidence="2" type="ORF">PCON_05925</name>
</gene>
<feature type="region of interest" description="Disordered" evidence="1">
    <location>
        <begin position="748"/>
        <end position="811"/>
    </location>
</feature>
<feature type="compositionally biased region" description="Low complexity" evidence="1">
    <location>
        <begin position="663"/>
        <end position="676"/>
    </location>
</feature>
<feature type="compositionally biased region" description="Polar residues" evidence="1">
    <location>
        <begin position="693"/>
        <end position="705"/>
    </location>
</feature>
<evidence type="ECO:0000313" key="3">
    <source>
        <dbReference type="Proteomes" id="UP000018144"/>
    </source>
</evidence>
<feature type="compositionally biased region" description="Polar residues" evidence="1">
    <location>
        <begin position="453"/>
        <end position="462"/>
    </location>
</feature>
<name>U4L245_PYROM</name>
<keyword evidence="3" id="KW-1185">Reference proteome</keyword>
<evidence type="ECO:0000256" key="1">
    <source>
        <dbReference type="SAM" id="MobiDB-lite"/>
    </source>
</evidence>
<protein>
    <submittedName>
        <fullName evidence="2">Uncharacterized protein</fullName>
    </submittedName>
</protein>
<dbReference type="EMBL" id="HF935285">
    <property type="protein sequence ID" value="CCX06338.1"/>
    <property type="molecule type" value="Genomic_DNA"/>
</dbReference>
<feature type="compositionally biased region" description="Basic and acidic residues" evidence="1">
    <location>
        <begin position="264"/>
        <end position="295"/>
    </location>
</feature>
<dbReference type="AlphaFoldDB" id="U4L245"/>
<dbReference type="OMA" id="WRTEREP"/>
<accession>U4L245</accession>
<feature type="compositionally biased region" description="Low complexity" evidence="1">
    <location>
        <begin position="515"/>
        <end position="524"/>
    </location>
</feature>
<sequence length="811" mass="86587">MGPSDFATQAPVPRMGSRMKPSLAFDQILAGSPGSNAIRAAIEALRSKDGTGNNPQEEQPDTKRRKIGEGSSLKHSFDGTSSSPAVTFKPFTRPEVPETTTLPTPVSSSIARESVSSPPNAAKPQPPYFQALAHLSGAVNVYTPASHFGNAVPQTFHNPPPPTSERTPHVTPKPAEGLENRTPKAASPKPPPATTNTLSTQKPTPKTKRKLADITELRETETVTPRGTAQEQQDSQPTPTTRRKSARTSMPSEKAVQAGLSVEADDKRLETRRQSTRSSRTEPAKPIEKPAEKPVKLVKPVAKSAEKPTEKQPAGNMQNSQEYELKFSLAIYDHEDDDSDSDIIRARPKRTGQTATKHTPLKQSKVFGPASGMEATPPMEAVKPAEKKTSTKVGGKATATPNAVPKENQSLPKKRPAEAPPAAPDSGRRSSGRINEPALTTASSSKPVKDTTKTPAKQINKPSTKEKSVAAANPTPSVSNSNSAIKNPLPLSETPAAAPAKKGRKSYPETPAPAPASARSTRSTGKLMKVPEMPDVVPPGIASAVGSSNGSKLGSGQNRTPRREVPETPQTEPQAKKARTRSSLGTSKIPSVESPAASTDTPAVPAAKRGRKSVSTSETTMVVEEAATPAAVPRMKKMWSSRKTLVKNVLPPSSTKPSKVPAKTIPKLPILTPTPIQEKSIPGRISRLPPTLSPSSKESMKFSTTGGADRLYKIPAQILAVTGSVRDETGRRVSGRRHTAGAEVLEALRMGMDRERVQKGGTKSKERRKSAGVVKSKEGATRRKSTGGVKEKEKEKQKEQKEVRYDFSDEE</sequence>
<feature type="region of interest" description="Disordered" evidence="1">
    <location>
        <begin position="336"/>
        <end position="636"/>
    </location>
</feature>